<evidence type="ECO:0000256" key="4">
    <source>
        <dbReference type="ARBA" id="ARBA00022729"/>
    </source>
</evidence>
<proteinExistence type="inferred from homology"/>
<dbReference type="SMART" id="SM00499">
    <property type="entry name" value="AAI"/>
    <property type="match status" value="1"/>
</dbReference>
<dbReference type="InterPro" id="IPR000528">
    <property type="entry name" value="Plant_nsLTP"/>
</dbReference>
<dbReference type="SUPFAM" id="SSF47699">
    <property type="entry name" value="Bifunctional inhibitor/lipid-transfer protein/seed storage 2S albumin"/>
    <property type="match status" value="1"/>
</dbReference>
<evidence type="ECO:0000256" key="1">
    <source>
        <dbReference type="ARBA" id="ARBA00004609"/>
    </source>
</evidence>
<evidence type="ECO:0000259" key="10">
    <source>
        <dbReference type="SMART" id="SM00499"/>
    </source>
</evidence>
<evidence type="ECO:0000313" key="11">
    <source>
        <dbReference type="EMBL" id="JAT46380.1"/>
    </source>
</evidence>
<dbReference type="GO" id="GO:0098552">
    <property type="term" value="C:side of membrane"/>
    <property type="evidence" value="ECO:0007669"/>
    <property type="project" value="UniProtKB-KW"/>
</dbReference>
<evidence type="ECO:0000256" key="5">
    <source>
        <dbReference type="ARBA" id="ARBA00023157"/>
    </source>
</evidence>
<feature type="non-terminal residue" evidence="11">
    <location>
        <position position="179"/>
    </location>
</feature>
<dbReference type="EMBL" id="GDJX01021556">
    <property type="protein sequence ID" value="JAT46380.1"/>
    <property type="molecule type" value="Transcribed_RNA"/>
</dbReference>
<evidence type="ECO:0000256" key="2">
    <source>
        <dbReference type="ARBA" id="ARBA00009748"/>
    </source>
</evidence>
<evidence type="ECO:0000256" key="8">
    <source>
        <dbReference type="SAM" id="MobiDB-lite"/>
    </source>
</evidence>
<dbReference type="PANTHER" id="PTHR33044">
    <property type="entry name" value="BIFUNCTIONAL INHIBITOR/LIPID-TRANSFER PROTEIN/SEED STORAGE 2S ALBUMIN SUPERFAMILY PROTEIN-RELATED"/>
    <property type="match status" value="1"/>
</dbReference>
<comment type="subcellular location">
    <subcellularLocation>
        <location evidence="1">Cell membrane</location>
        <topology evidence="1">Lipid-anchor</topology>
        <topology evidence="1">GPI-anchor</topology>
    </subcellularLocation>
</comment>
<organism evidence="11">
    <name type="scientific">Anthurium amnicola</name>
    <dbReference type="NCBI Taxonomy" id="1678845"/>
    <lineage>
        <taxon>Eukaryota</taxon>
        <taxon>Viridiplantae</taxon>
        <taxon>Streptophyta</taxon>
        <taxon>Embryophyta</taxon>
        <taxon>Tracheophyta</taxon>
        <taxon>Spermatophyta</taxon>
        <taxon>Magnoliopsida</taxon>
        <taxon>Liliopsida</taxon>
        <taxon>Araceae</taxon>
        <taxon>Pothoideae</taxon>
        <taxon>Potheae</taxon>
        <taxon>Anthurium</taxon>
    </lineage>
</organism>
<evidence type="ECO:0000256" key="6">
    <source>
        <dbReference type="ARBA" id="ARBA00023180"/>
    </source>
</evidence>
<reference evidence="11" key="1">
    <citation type="submission" date="2015-07" db="EMBL/GenBank/DDBJ databases">
        <title>Transcriptome Assembly of Anthurium amnicola.</title>
        <authorList>
            <person name="Suzuki J."/>
        </authorList>
    </citation>
    <scope>NUCLEOTIDE SEQUENCE</scope>
</reference>
<gene>
    <name evidence="11" type="primary">At1g27950_1</name>
    <name evidence="11" type="ORF">g.59420</name>
</gene>
<dbReference type="GO" id="GO:0006869">
    <property type="term" value="P:lipid transport"/>
    <property type="evidence" value="ECO:0007669"/>
    <property type="project" value="InterPro"/>
</dbReference>
<dbReference type="FunFam" id="1.10.110.10:FF:000001">
    <property type="entry name" value="Bifunctional inhibitor/lipid-transfer protein/seed storage 2S albumin superfamily protein"/>
    <property type="match status" value="1"/>
</dbReference>
<accession>A0A1D1XVG5</accession>
<keyword evidence="4 9" id="KW-0732">Signal</keyword>
<name>A0A1D1XVG5_9ARAE</name>
<protein>
    <submittedName>
        <fullName evidence="11">Putative GPI-anchored protein At1g27950</fullName>
    </submittedName>
</protein>
<dbReference type="InterPro" id="IPR036312">
    <property type="entry name" value="Bifun_inhib/LTP/seed_sf"/>
</dbReference>
<dbReference type="Pfam" id="PF14368">
    <property type="entry name" value="LTP_2"/>
    <property type="match status" value="1"/>
</dbReference>
<dbReference type="GO" id="GO:0005886">
    <property type="term" value="C:plasma membrane"/>
    <property type="evidence" value="ECO:0007669"/>
    <property type="project" value="UniProtKB-SubCell"/>
</dbReference>
<dbReference type="InterPro" id="IPR016140">
    <property type="entry name" value="Bifunc_inhib/LTP/seed_store"/>
</dbReference>
<dbReference type="GO" id="GO:0008289">
    <property type="term" value="F:lipid binding"/>
    <property type="evidence" value="ECO:0007669"/>
    <property type="project" value="InterPro"/>
</dbReference>
<evidence type="ECO:0000256" key="3">
    <source>
        <dbReference type="ARBA" id="ARBA00022622"/>
    </source>
</evidence>
<dbReference type="CDD" id="cd00010">
    <property type="entry name" value="AAI_LTSS"/>
    <property type="match status" value="1"/>
</dbReference>
<dbReference type="InterPro" id="IPR043325">
    <property type="entry name" value="LTSS"/>
</dbReference>
<keyword evidence="5" id="KW-1015">Disulfide bond</keyword>
<comment type="similarity">
    <text evidence="2">Belongs to the plant LTP family.</text>
</comment>
<dbReference type="Gene3D" id="1.10.110.10">
    <property type="entry name" value="Plant lipid-transfer and hydrophobic proteins"/>
    <property type="match status" value="1"/>
</dbReference>
<sequence length="179" mass="18503">MMAGVVQKAYSCRVGPGLLLALLVWCCMGGAARGDFASDQKECTDSLIGLSTCLPYVGGSAKAPTPDCCSGLRQVVGKSNRCLCILIKDRNEPALGLKIDANRAMALPSVCGNPVNITQCIDLLKLDPKSKDAEVFMQFGNTTKQGNASGAPGSRSSSSSPAAIPKDSNGGVGRSRHLG</sequence>
<dbReference type="PRINTS" id="PR00382">
    <property type="entry name" value="LIPIDTRNSFER"/>
</dbReference>
<feature type="compositionally biased region" description="Low complexity" evidence="8">
    <location>
        <begin position="148"/>
        <end position="163"/>
    </location>
</feature>
<keyword evidence="3" id="KW-0472">Membrane</keyword>
<keyword evidence="7" id="KW-0449">Lipoprotein</keyword>
<keyword evidence="6" id="KW-0325">Glycoprotein</keyword>
<feature type="domain" description="Bifunctional inhibitor/plant lipid transfer protein/seed storage helical" evidence="10">
    <location>
        <begin position="43"/>
        <end position="120"/>
    </location>
</feature>
<feature type="chain" id="PRO_5008899741" evidence="9">
    <location>
        <begin position="35"/>
        <end position="179"/>
    </location>
</feature>
<keyword evidence="3" id="KW-0336">GPI-anchor</keyword>
<feature type="signal peptide" evidence="9">
    <location>
        <begin position="1"/>
        <end position="34"/>
    </location>
</feature>
<evidence type="ECO:0000256" key="7">
    <source>
        <dbReference type="ARBA" id="ARBA00023288"/>
    </source>
</evidence>
<dbReference type="AlphaFoldDB" id="A0A1D1XVG5"/>
<feature type="region of interest" description="Disordered" evidence="8">
    <location>
        <begin position="141"/>
        <end position="179"/>
    </location>
</feature>
<evidence type="ECO:0000256" key="9">
    <source>
        <dbReference type="SAM" id="SignalP"/>
    </source>
</evidence>